<dbReference type="AlphaFoldDB" id="A0A5B8R029"/>
<sequence>MAYHQFRTHKKWPWLLLSVWLLVTQCFALTHYTEHSLEHEHTHCIVCDFGHDTCASPASMPVLPLDLQHANHRATTAYQAPNLAHIRHVDVRAPPF</sequence>
<organism evidence="1 2">
    <name type="scientific">Shewanella decolorationis</name>
    <dbReference type="NCBI Taxonomy" id="256839"/>
    <lineage>
        <taxon>Bacteria</taxon>
        <taxon>Pseudomonadati</taxon>
        <taxon>Pseudomonadota</taxon>
        <taxon>Gammaproteobacteria</taxon>
        <taxon>Alteromonadales</taxon>
        <taxon>Shewanellaceae</taxon>
        <taxon>Shewanella</taxon>
    </lineage>
</organism>
<reference evidence="1 2" key="1">
    <citation type="journal article" date="2019" name="Ecotoxicol. Environ. Saf.">
        <title>Microbial characterization of heavy metal resistant bacterial strains isolated from an electroplating wastewater treatment plant.</title>
        <authorList>
            <person name="Cai X."/>
            <person name="Zheng X."/>
            <person name="Zhang D."/>
            <person name="Iqbal W."/>
            <person name="Liu C."/>
            <person name="Yang B."/>
            <person name="Zhao X."/>
            <person name="Lu X."/>
            <person name="Mao Y."/>
        </authorList>
    </citation>
    <scope>NUCLEOTIDE SEQUENCE [LARGE SCALE GENOMIC DNA]</scope>
    <source>
        <strain evidence="1 2">Ni1-3</strain>
    </source>
</reference>
<accession>A0A5B8R029</accession>
<dbReference type="OrthoDB" id="6270927at2"/>
<dbReference type="EMBL" id="CP031775">
    <property type="protein sequence ID" value="QDZ92260.1"/>
    <property type="molecule type" value="Genomic_DNA"/>
</dbReference>
<name>A0A5B8R029_9GAMM</name>
<dbReference type="Proteomes" id="UP000321124">
    <property type="component" value="Chromosome"/>
</dbReference>
<gene>
    <name evidence="1" type="ORF">D0436_18360</name>
</gene>
<evidence type="ECO:0000313" key="1">
    <source>
        <dbReference type="EMBL" id="QDZ92260.1"/>
    </source>
</evidence>
<dbReference type="KEGG" id="sdeo:D0436_18360"/>
<protein>
    <recommendedName>
        <fullName evidence="3">DUF2607 family protein</fullName>
    </recommendedName>
</protein>
<proteinExistence type="predicted"/>
<evidence type="ECO:0008006" key="3">
    <source>
        <dbReference type="Google" id="ProtNLM"/>
    </source>
</evidence>
<evidence type="ECO:0000313" key="2">
    <source>
        <dbReference type="Proteomes" id="UP000321124"/>
    </source>
</evidence>